<dbReference type="InterPro" id="IPR025944">
    <property type="entry name" value="Sigma_54_int_dom_CS"/>
</dbReference>
<evidence type="ECO:0000256" key="2">
    <source>
        <dbReference type="ARBA" id="ARBA00022840"/>
    </source>
</evidence>
<keyword evidence="6" id="KW-0597">Phosphoprotein</keyword>
<reference evidence="9" key="1">
    <citation type="submission" date="2023-09" db="EMBL/GenBank/DDBJ databases">
        <authorList>
            <consortium name="CW5 consortium"/>
            <person name="Lu C.-W."/>
        </authorList>
    </citation>
    <scope>NUCLEOTIDE SEQUENCE</scope>
    <source>
        <strain evidence="9">KPS</strain>
    </source>
</reference>
<dbReference type="SUPFAM" id="SSF52540">
    <property type="entry name" value="P-loop containing nucleoside triphosphate hydrolases"/>
    <property type="match status" value="1"/>
</dbReference>
<dbReference type="InterPro" id="IPR002078">
    <property type="entry name" value="Sigma_54_int"/>
</dbReference>
<gene>
    <name evidence="9" type="ORF">KPS_000433</name>
</gene>
<feature type="domain" description="Response regulatory" evidence="8">
    <location>
        <begin position="6"/>
        <end position="120"/>
    </location>
</feature>
<dbReference type="InterPro" id="IPR001789">
    <property type="entry name" value="Sig_transdc_resp-reg_receiver"/>
</dbReference>
<dbReference type="Pfam" id="PF02954">
    <property type="entry name" value="HTH_8"/>
    <property type="match status" value="1"/>
</dbReference>
<keyword evidence="4" id="KW-0238">DNA-binding</keyword>
<dbReference type="PROSITE" id="PS00676">
    <property type="entry name" value="SIGMA54_INTERACT_2"/>
    <property type="match status" value="1"/>
</dbReference>
<name>A0ABY9R5M5_9BACT</name>
<dbReference type="InterPro" id="IPR002197">
    <property type="entry name" value="HTH_Fis"/>
</dbReference>
<dbReference type="SUPFAM" id="SSF46689">
    <property type="entry name" value="Homeodomain-like"/>
    <property type="match status" value="1"/>
</dbReference>
<dbReference type="PANTHER" id="PTHR32071">
    <property type="entry name" value="TRANSCRIPTIONAL REGULATORY PROTEIN"/>
    <property type="match status" value="1"/>
</dbReference>
<dbReference type="PROSITE" id="PS50110">
    <property type="entry name" value="RESPONSE_REGULATORY"/>
    <property type="match status" value="1"/>
</dbReference>
<dbReference type="Pfam" id="PF00072">
    <property type="entry name" value="Response_reg"/>
    <property type="match status" value="1"/>
</dbReference>
<feature type="domain" description="Sigma-54 factor interaction" evidence="7">
    <location>
        <begin position="145"/>
        <end position="372"/>
    </location>
</feature>
<dbReference type="Pfam" id="PF25601">
    <property type="entry name" value="AAA_lid_14"/>
    <property type="match status" value="1"/>
</dbReference>
<keyword evidence="2" id="KW-0067">ATP-binding</keyword>
<evidence type="ECO:0000256" key="4">
    <source>
        <dbReference type="ARBA" id="ARBA00023125"/>
    </source>
</evidence>
<dbReference type="Gene3D" id="1.10.10.60">
    <property type="entry name" value="Homeodomain-like"/>
    <property type="match status" value="1"/>
</dbReference>
<dbReference type="EMBL" id="CP133659">
    <property type="protein sequence ID" value="WMW65910.1"/>
    <property type="molecule type" value="Genomic_DNA"/>
</dbReference>
<dbReference type="InterPro" id="IPR058031">
    <property type="entry name" value="AAA_lid_NorR"/>
</dbReference>
<dbReference type="RefSeq" id="WP_309541850.1">
    <property type="nucleotide sequence ID" value="NZ_CP133659.1"/>
</dbReference>
<keyword evidence="1" id="KW-0547">Nucleotide-binding</keyword>
<dbReference type="Gene3D" id="1.10.8.60">
    <property type="match status" value="1"/>
</dbReference>
<keyword evidence="10" id="KW-1185">Reference proteome</keyword>
<proteinExistence type="predicted"/>
<evidence type="ECO:0000256" key="6">
    <source>
        <dbReference type="PROSITE-ProRule" id="PRU00169"/>
    </source>
</evidence>
<evidence type="ECO:0000313" key="9">
    <source>
        <dbReference type="EMBL" id="WMW65910.1"/>
    </source>
</evidence>
<protein>
    <submittedName>
        <fullName evidence="9">Sigma-54 dependent transcriptional regulator</fullName>
    </submittedName>
</protein>
<dbReference type="InterPro" id="IPR003593">
    <property type="entry name" value="AAA+_ATPase"/>
</dbReference>
<evidence type="ECO:0000259" key="8">
    <source>
        <dbReference type="PROSITE" id="PS50110"/>
    </source>
</evidence>
<dbReference type="PROSITE" id="PS50045">
    <property type="entry name" value="SIGMA54_INTERACT_4"/>
    <property type="match status" value="1"/>
</dbReference>
<accession>A0ABY9R5M5</accession>
<organism evidence="9 10">
    <name type="scientific">Nitratidesulfovibrio liaohensis</name>
    <dbReference type="NCBI Taxonomy" id="2604158"/>
    <lineage>
        <taxon>Bacteria</taxon>
        <taxon>Pseudomonadati</taxon>
        <taxon>Thermodesulfobacteriota</taxon>
        <taxon>Desulfovibrionia</taxon>
        <taxon>Desulfovibrionales</taxon>
        <taxon>Desulfovibrionaceae</taxon>
        <taxon>Nitratidesulfovibrio</taxon>
    </lineage>
</organism>
<dbReference type="Pfam" id="PF00158">
    <property type="entry name" value="Sigma54_activat"/>
    <property type="match status" value="1"/>
</dbReference>
<dbReference type="InterPro" id="IPR011006">
    <property type="entry name" value="CheY-like_superfamily"/>
</dbReference>
<evidence type="ECO:0000313" key="10">
    <source>
        <dbReference type="Proteomes" id="UP001180616"/>
    </source>
</evidence>
<dbReference type="CDD" id="cd00009">
    <property type="entry name" value="AAA"/>
    <property type="match status" value="1"/>
</dbReference>
<evidence type="ECO:0000256" key="5">
    <source>
        <dbReference type="ARBA" id="ARBA00023163"/>
    </source>
</evidence>
<dbReference type="InterPro" id="IPR027417">
    <property type="entry name" value="P-loop_NTPase"/>
</dbReference>
<dbReference type="InterPro" id="IPR025943">
    <property type="entry name" value="Sigma_54_int_dom_ATP-bd_2"/>
</dbReference>
<sequence>MRTTYTVLAVDDEPSIGKLLEKELSTPTRAVHVATSARQARERLRRATYEVVVLDIRLPDADGIEFMVELRQRYPDTEVILITGHGNIDNAVEAMKLGAYDYITKPFNLTELEVVVERAYQRAFLRNENRALRHAHDGARPAVTLIGNSQGIKEVRYLIEKVAPTDVPVLITGESGAGKEVAAHALQSLGNRADKPFIIKNCATLQKELARSELFGHVRGSFTGALENRDGLMAFANKGTLFLDEIGELPVEVQASLLRVLENKTYRRVGEKDHRSCDIRLIFATNRSLAGEVEAGRFHEALYHRINVFNIEMPPLRDRKEDIPLLAEFFLARLGNGRDDLRISDRAMACLMQYAWPGNVRELRNVLERSIILAENNLITEHALPRELAGLAGGAGGTGSGQAGSAACGGALGQHGAGGESQGPLTLEAMEREHIARILEFYDNNRSLAATALGISRKTLYRKMREYDIG</sequence>
<feature type="modified residue" description="4-aspartylphosphate" evidence="6">
    <location>
        <position position="55"/>
    </location>
</feature>
<evidence type="ECO:0000256" key="3">
    <source>
        <dbReference type="ARBA" id="ARBA00023015"/>
    </source>
</evidence>
<dbReference type="Gene3D" id="3.40.50.2300">
    <property type="match status" value="1"/>
</dbReference>
<dbReference type="PRINTS" id="PR01590">
    <property type="entry name" value="HTHFIS"/>
</dbReference>
<dbReference type="Proteomes" id="UP001180616">
    <property type="component" value="Chromosome"/>
</dbReference>
<keyword evidence="5" id="KW-0804">Transcription</keyword>
<dbReference type="PROSITE" id="PS00688">
    <property type="entry name" value="SIGMA54_INTERACT_3"/>
    <property type="match status" value="1"/>
</dbReference>
<dbReference type="SUPFAM" id="SSF52172">
    <property type="entry name" value="CheY-like"/>
    <property type="match status" value="1"/>
</dbReference>
<dbReference type="InterPro" id="IPR009057">
    <property type="entry name" value="Homeodomain-like_sf"/>
</dbReference>
<dbReference type="Gene3D" id="3.40.50.300">
    <property type="entry name" value="P-loop containing nucleotide triphosphate hydrolases"/>
    <property type="match status" value="1"/>
</dbReference>
<dbReference type="SMART" id="SM00448">
    <property type="entry name" value="REC"/>
    <property type="match status" value="1"/>
</dbReference>
<evidence type="ECO:0000259" key="7">
    <source>
        <dbReference type="PROSITE" id="PS50045"/>
    </source>
</evidence>
<evidence type="ECO:0000256" key="1">
    <source>
        <dbReference type="ARBA" id="ARBA00022741"/>
    </source>
</evidence>
<keyword evidence="3" id="KW-0805">Transcription regulation</keyword>
<dbReference type="SMART" id="SM00382">
    <property type="entry name" value="AAA"/>
    <property type="match status" value="1"/>
</dbReference>